<keyword evidence="1" id="KW-0812">Transmembrane</keyword>
<evidence type="ECO:0000313" key="2">
    <source>
        <dbReference type="EMBL" id="KAB8300221.1"/>
    </source>
</evidence>
<comment type="caution">
    <text evidence="2">The sequence shown here is derived from an EMBL/GenBank/DDBJ whole genome shotgun (WGS) entry which is preliminary data.</text>
</comment>
<dbReference type="AlphaFoldDB" id="A0A5N6KAR5"/>
<keyword evidence="1" id="KW-0472">Membrane</keyword>
<evidence type="ECO:0000313" key="3">
    <source>
        <dbReference type="Proteomes" id="UP000326757"/>
    </source>
</evidence>
<proteinExistence type="predicted"/>
<keyword evidence="3" id="KW-1185">Reference proteome</keyword>
<reference evidence="2 3" key="1">
    <citation type="submission" date="2019-06" db="EMBL/GenBank/DDBJ databases">
        <title>Genome Sequence of the Brown Rot Fungal Pathogen Monilinia laxa.</title>
        <authorList>
            <person name="De Miccolis Angelini R.M."/>
            <person name="Landi L."/>
            <person name="Abate D."/>
            <person name="Pollastro S."/>
            <person name="Romanazzi G."/>
            <person name="Faretra F."/>
        </authorList>
    </citation>
    <scope>NUCLEOTIDE SEQUENCE [LARGE SCALE GENOMIC DNA]</scope>
    <source>
        <strain evidence="2 3">Mlax316</strain>
    </source>
</reference>
<dbReference type="Proteomes" id="UP000326757">
    <property type="component" value="Unassembled WGS sequence"/>
</dbReference>
<feature type="transmembrane region" description="Helical" evidence="1">
    <location>
        <begin position="43"/>
        <end position="61"/>
    </location>
</feature>
<gene>
    <name evidence="2" type="ORF">EYC80_000438</name>
</gene>
<protein>
    <submittedName>
        <fullName evidence="2">Uncharacterized protein</fullName>
    </submittedName>
</protein>
<sequence length="159" mass="18345">MCLTRDIPGGHNLHSIDPSIIPVYYFACPLLGTSIIVRDLPTFIIITSCLPIPTLASFIYISHISSIFYSSTLLLFFSPLFFFSSLLSYHLTIDLLRYYSFACFALTTAAPLKSNFRRDGREATIQYNTIHYFNYHSEEKSNPFLEEVFRAYHTYQNIL</sequence>
<organism evidence="2 3">
    <name type="scientific">Monilinia laxa</name>
    <name type="common">Brown rot fungus</name>
    <name type="synonym">Sclerotinia laxa</name>
    <dbReference type="NCBI Taxonomy" id="61186"/>
    <lineage>
        <taxon>Eukaryota</taxon>
        <taxon>Fungi</taxon>
        <taxon>Dikarya</taxon>
        <taxon>Ascomycota</taxon>
        <taxon>Pezizomycotina</taxon>
        <taxon>Leotiomycetes</taxon>
        <taxon>Helotiales</taxon>
        <taxon>Sclerotiniaceae</taxon>
        <taxon>Monilinia</taxon>
    </lineage>
</organism>
<name>A0A5N6KAR5_MONLA</name>
<evidence type="ECO:0000256" key="1">
    <source>
        <dbReference type="SAM" id="Phobius"/>
    </source>
</evidence>
<keyword evidence="1" id="KW-1133">Transmembrane helix</keyword>
<feature type="transmembrane region" description="Helical" evidence="1">
    <location>
        <begin position="20"/>
        <end position="37"/>
    </location>
</feature>
<accession>A0A5N6KAR5</accession>
<feature type="transmembrane region" description="Helical" evidence="1">
    <location>
        <begin position="68"/>
        <end position="89"/>
    </location>
</feature>
<dbReference type="EMBL" id="VIGI01000005">
    <property type="protein sequence ID" value="KAB8300221.1"/>
    <property type="molecule type" value="Genomic_DNA"/>
</dbReference>